<dbReference type="STRING" id="1423892.EMUR_00680"/>
<dbReference type="AlphaFoldDB" id="V9R823"/>
<dbReference type="Proteomes" id="UP000018689">
    <property type="component" value="Chromosome"/>
</dbReference>
<dbReference type="KEGG" id="emr:EMUR_00680"/>
<dbReference type="PATRIC" id="fig|1423892.3.peg.137"/>
<dbReference type="OrthoDB" id="7162639at2"/>
<name>V9R823_9RICK</name>
<evidence type="ECO:0000313" key="3">
    <source>
        <dbReference type="Proteomes" id="UP000018689"/>
    </source>
</evidence>
<accession>V9R823</accession>
<protein>
    <submittedName>
        <fullName evidence="2">Uncharacterized protein</fullName>
    </submittedName>
</protein>
<gene>
    <name evidence="2" type="ORF">EMUR_00680</name>
</gene>
<proteinExistence type="predicted"/>
<sequence length="208" mass="24236">MNSKLLKRYCIIKVSVCIMLLFTLSMTLHYLYESNAYMAQHNSRIADEIQKLRFKIMNVHKHEAMLNDSGVLWQEISTSNIYSTFYENNLGTLISNLFKKYYLFNFQINISSPKVVSDMYNKQHINVIKRHIEIRFSSISDEQVFLFLNAIYHDISGYVKVISLSIEKKTDITNEVLQAALKGETIPIVRGSIVFELYNIVGRFVNEN</sequence>
<feature type="transmembrane region" description="Helical" evidence="1">
    <location>
        <begin position="12"/>
        <end position="32"/>
    </location>
</feature>
<organism evidence="2 3">
    <name type="scientific">Ehrlichia muris AS145</name>
    <dbReference type="NCBI Taxonomy" id="1423892"/>
    <lineage>
        <taxon>Bacteria</taxon>
        <taxon>Pseudomonadati</taxon>
        <taxon>Pseudomonadota</taxon>
        <taxon>Alphaproteobacteria</taxon>
        <taxon>Rickettsiales</taxon>
        <taxon>Anaplasmataceae</taxon>
        <taxon>Ehrlichia</taxon>
    </lineage>
</organism>
<keyword evidence="3" id="KW-1185">Reference proteome</keyword>
<evidence type="ECO:0000313" key="2">
    <source>
        <dbReference type="EMBL" id="AHC38976.1"/>
    </source>
</evidence>
<keyword evidence="1" id="KW-1133">Transmembrane helix</keyword>
<dbReference type="EMBL" id="CP006917">
    <property type="protein sequence ID" value="AHC38976.1"/>
    <property type="molecule type" value="Genomic_DNA"/>
</dbReference>
<keyword evidence="1" id="KW-0812">Transmembrane</keyword>
<keyword evidence="1" id="KW-0472">Membrane</keyword>
<reference evidence="2 3" key="1">
    <citation type="journal article" date="2014" name="Genome Announc.">
        <title>Complete Genome Sequence of Ehrlichia muris Strain AS145T, a Model Monocytotropic Ehrlichia Strain.</title>
        <authorList>
            <person name="Thirumalapura N.R."/>
            <person name="Qin X."/>
            <person name="Kuriakose J.A."/>
            <person name="Walker D.H."/>
        </authorList>
    </citation>
    <scope>NUCLEOTIDE SEQUENCE [LARGE SCALE GENOMIC DNA]</scope>
    <source>
        <strain evidence="3">AS154</strain>
    </source>
</reference>
<evidence type="ECO:0000256" key="1">
    <source>
        <dbReference type="SAM" id="Phobius"/>
    </source>
</evidence>
<dbReference type="HOGENOM" id="CLU_114466_0_0_5"/>